<evidence type="ECO:0000313" key="2">
    <source>
        <dbReference type="EMBL" id="RUS67835.1"/>
    </source>
</evidence>
<evidence type="ECO:0000313" key="3">
    <source>
        <dbReference type="Proteomes" id="UP000286947"/>
    </source>
</evidence>
<name>A0A433SGH3_9BURK</name>
<dbReference type="SUPFAM" id="SSF52821">
    <property type="entry name" value="Rhodanese/Cell cycle control phosphatase"/>
    <property type="match status" value="1"/>
</dbReference>
<dbReference type="InterPro" id="IPR001763">
    <property type="entry name" value="Rhodanese-like_dom"/>
</dbReference>
<sequence length="294" mass="32199">MNHMQLVLLAGLLAGMFSVYGRAGEVAGCFESSQPTQAEQHRWPRIEHKQPLHAECWLSWNELMQPVYQQDGVLWLDVRPSPDWQASPLNNVMQVGLHEIEDRSFLRGRSLLLVGTGTDQLMLDAACMQLRQAGFDVHALNGGVWALPKHLSGQGSDAGNVQQIGADQFLAGSQTVSWHVVTLGVSEQDIAHLPEPPRMQFGLDDVAAAQAAITTLLGQGGISEPENLYPVQVVLIAPDDESVRVLQALLHHASDDGRVVWLQGGFQAYEAYINEQNRMKAYAGAVLRRPCGAI</sequence>
<accession>A0A433SGH3</accession>
<dbReference type="PROSITE" id="PS50206">
    <property type="entry name" value="RHODANESE_3"/>
    <property type="match status" value="1"/>
</dbReference>
<protein>
    <recommendedName>
        <fullName evidence="1">Rhodanese domain-containing protein</fullName>
    </recommendedName>
</protein>
<reference evidence="2 3" key="1">
    <citation type="submission" date="2018-01" db="EMBL/GenBank/DDBJ databases">
        <title>Saezia sanguinis gen. nov., sp. nov., in the order Burkholderiales isolated from human blood.</title>
        <authorList>
            <person name="Medina-Pascual M.J."/>
            <person name="Valdezate S."/>
            <person name="Monzon S."/>
            <person name="Cuesta I."/>
            <person name="Carrasco G."/>
            <person name="Villalon P."/>
            <person name="Saez-Nieto J.A."/>
        </authorList>
    </citation>
    <scope>NUCLEOTIDE SEQUENCE [LARGE SCALE GENOMIC DNA]</scope>
    <source>
        <strain evidence="2 3">CNM695-12</strain>
    </source>
</reference>
<dbReference type="Proteomes" id="UP000286947">
    <property type="component" value="Unassembled WGS sequence"/>
</dbReference>
<dbReference type="InterPro" id="IPR036873">
    <property type="entry name" value="Rhodanese-like_dom_sf"/>
</dbReference>
<comment type="caution">
    <text evidence="2">The sequence shown here is derived from an EMBL/GenBank/DDBJ whole genome shotgun (WGS) entry which is preliminary data.</text>
</comment>
<dbReference type="OrthoDB" id="9814704at2"/>
<proteinExistence type="predicted"/>
<keyword evidence="3" id="KW-1185">Reference proteome</keyword>
<gene>
    <name evidence="2" type="ORF">CUZ56_00315</name>
</gene>
<evidence type="ECO:0000259" key="1">
    <source>
        <dbReference type="PROSITE" id="PS50206"/>
    </source>
</evidence>
<dbReference type="RefSeq" id="WP_126977547.1">
    <property type="nucleotide sequence ID" value="NZ_PQSP01000001.1"/>
</dbReference>
<dbReference type="EMBL" id="PQSP01000001">
    <property type="protein sequence ID" value="RUS67835.1"/>
    <property type="molecule type" value="Genomic_DNA"/>
</dbReference>
<dbReference type="Gene3D" id="3.40.250.10">
    <property type="entry name" value="Rhodanese-like domain"/>
    <property type="match status" value="1"/>
</dbReference>
<dbReference type="AlphaFoldDB" id="A0A433SGH3"/>
<feature type="domain" description="Rhodanese" evidence="1">
    <location>
        <begin position="69"/>
        <end position="153"/>
    </location>
</feature>
<organism evidence="2 3">
    <name type="scientific">Saezia sanguinis</name>
    <dbReference type="NCBI Taxonomy" id="1965230"/>
    <lineage>
        <taxon>Bacteria</taxon>
        <taxon>Pseudomonadati</taxon>
        <taxon>Pseudomonadota</taxon>
        <taxon>Betaproteobacteria</taxon>
        <taxon>Burkholderiales</taxon>
        <taxon>Saeziaceae</taxon>
        <taxon>Saezia</taxon>
    </lineage>
</organism>